<dbReference type="OrthoDB" id="6495021at2759"/>
<dbReference type="Pfam" id="PF15146">
    <property type="entry name" value="FANCAA"/>
    <property type="match status" value="1"/>
</dbReference>
<name>A0A914BMQ5_PATMI</name>
<organism evidence="2 3">
    <name type="scientific">Patiria miniata</name>
    <name type="common">Bat star</name>
    <name type="synonym">Asterina miniata</name>
    <dbReference type="NCBI Taxonomy" id="46514"/>
    <lineage>
        <taxon>Eukaryota</taxon>
        <taxon>Metazoa</taxon>
        <taxon>Echinodermata</taxon>
        <taxon>Eleutherozoa</taxon>
        <taxon>Asterozoa</taxon>
        <taxon>Asteroidea</taxon>
        <taxon>Valvatacea</taxon>
        <taxon>Valvatida</taxon>
        <taxon>Asterinidae</taxon>
        <taxon>Patiria</taxon>
    </lineage>
</organism>
<proteinExistence type="predicted"/>
<dbReference type="InterPro" id="IPR029251">
    <property type="entry name" value="Faap100"/>
</dbReference>
<accession>A0A914BMQ5</accession>
<dbReference type="PANTHER" id="PTHR14890">
    <property type="entry name" value="FANCONI ANEMIA CORE COMPLEX-ASSOCIATED PROTEIN 100"/>
    <property type="match status" value="1"/>
</dbReference>
<sequence>MAASMAHECEEKADWKIAVPVDDISPCIEGSICIGGEGKRHQIYAIQNGTEYVYIYENMTRKGILHLPDQCRCMCVYVSRDAVGDEHLVCGLRDGRIIQQNLQLFKDDTKSKKKKKKKDKHKSKEKPQTAVLHHQGSHEDIFGGLLEPADARPSCSHGPPPTIEEDGLSENVVILGDSHVLLNEPNIQDLIFVKGRLVTCSKCTVGWTLSVYRPEVKGQLGDTMISHHAVGKQGLEFQKSPSFRTFLPESGMESSSHHGDRTINQSGATHCLGEPIGFEAEGSGKRKKPQLFCVVSKSMCEKEDITKTTPGRSMILEDSLYNQLFGTDFNFLDTPIILISLPDGHIYFSPLRTLGITQVSRPKQVRTGSNWFGLNTSLFYVLDQPAATIHGFNTRVSLEAGQENRNTDTTLHVCDCVCIVGQYGKVVQITENNTTNQKETLKFSESHVKGPVQTICRTRTPHNLLYSTGKEIYSLSLSEASQKGSAREVQGCNASSSFVLGIGKIRAMAVVGRASKDSSFANPFVALTEDGSVLKLHPPTDGTHGNKHPPITAAAAGKRMQELLQAINSISERTGELAKLGETQDHILLEMSQACHVAGVLLSDHNSAKSSTIFAADVHCEIRNDGNACSLELLCQLTNHSKWSLSHGWSLVVSVNANPDWTKLEEDTRHHVTKSLPLVNFRPIQTVQLIFPLHHGNTMLAMPVDVQCFFHFSPEECMHSILPEKTNLKTETHFKVGECGILIPLMQQKVIDILSVLRPLSDHRHAAQGVAPYQTVRNRGCDWLASALESAASLRPSANRMGCTSSEKTGGSGSASVCISISNDVTSMILQHRKDGAYNSECNTQEQILRWLLEDNRLATHPTNPLRLLTLDAKVVTFEVKVQSSGSERREGAVKDGSKASRQGDEMVEIVITAPDCLTLCQLQLAVNRKIKMVLESVGKSRGISTSQDGLQKQLRKVQALQRKLQSLQDNMILHDCYDNQCSHNQVGTPTLELYQQMRSQLTFM</sequence>
<evidence type="ECO:0008006" key="4">
    <source>
        <dbReference type="Google" id="ProtNLM"/>
    </source>
</evidence>
<evidence type="ECO:0000256" key="1">
    <source>
        <dbReference type="SAM" id="MobiDB-lite"/>
    </source>
</evidence>
<dbReference type="GO" id="GO:0043240">
    <property type="term" value="C:Fanconi anaemia nuclear complex"/>
    <property type="evidence" value="ECO:0007669"/>
    <property type="project" value="InterPro"/>
</dbReference>
<dbReference type="PANTHER" id="PTHR14890:SF1">
    <property type="entry name" value="FANCONI ANEMIA CORE COMPLEX-ASSOCIATED PROTEIN 100"/>
    <property type="match status" value="1"/>
</dbReference>
<dbReference type="EnsemblMetazoa" id="XM_038221645.1">
    <property type="protein sequence ID" value="XP_038077573.1"/>
    <property type="gene ID" value="LOC119745352"/>
</dbReference>
<dbReference type="OMA" id="RVHHAVI"/>
<dbReference type="Proteomes" id="UP000887568">
    <property type="component" value="Unplaced"/>
</dbReference>
<dbReference type="GO" id="GO:0005654">
    <property type="term" value="C:nucleoplasm"/>
    <property type="evidence" value="ECO:0007669"/>
    <property type="project" value="TreeGrafter"/>
</dbReference>
<evidence type="ECO:0000313" key="3">
    <source>
        <dbReference type="Proteomes" id="UP000887568"/>
    </source>
</evidence>
<protein>
    <recommendedName>
        <fullName evidence="4">Fanconi anemia core complex-associated protein 100</fullName>
    </recommendedName>
</protein>
<evidence type="ECO:0000313" key="2">
    <source>
        <dbReference type="EnsemblMetazoa" id="XP_038077573.1"/>
    </source>
</evidence>
<dbReference type="AlphaFoldDB" id="A0A914BMQ5"/>
<feature type="region of interest" description="Disordered" evidence="1">
    <location>
        <begin position="109"/>
        <end position="133"/>
    </location>
</feature>
<dbReference type="GeneID" id="119745352"/>
<feature type="compositionally biased region" description="Basic residues" evidence="1">
    <location>
        <begin position="111"/>
        <end position="124"/>
    </location>
</feature>
<reference evidence="2" key="1">
    <citation type="submission" date="2022-11" db="UniProtKB">
        <authorList>
            <consortium name="EnsemblMetazoa"/>
        </authorList>
    </citation>
    <scope>IDENTIFICATION</scope>
</reference>
<dbReference type="RefSeq" id="XP_038077573.1">
    <property type="nucleotide sequence ID" value="XM_038221645.1"/>
</dbReference>
<dbReference type="GO" id="GO:0036297">
    <property type="term" value="P:interstrand cross-link repair"/>
    <property type="evidence" value="ECO:0007669"/>
    <property type="project" value="InterPro"/>
</dbReference>
<keyword evidence="3" id="KW-1185">Reference proteome</keyword>